<dbReference type="GO" id="GO:0016811">
    <property type="term" value="F:hydrolase activity, acting on carbon-nitrogen (but not peptide) bonds, in linear amides"/>
    <property type="evidence" value="ECO:0007669"/>
    <property type="project" value="TreeGrafter"/>
</dbReference>
<dbReference type="InterPro" id="IPR024078">
    <property type="entry name" value="LmbE-like_dom_sf"/>
</dbReference>
<organism evidence="1">
    <name type="scientific">marine metagenome</name>
    <dbReference type="NCBI Taxonomy" id="408172"/>
    <lineage>
        <taxon>unclassified sequences</taxon>
        <taxon>metagenomes</taxon>
        <taxon>ecological metagenomes</taxon>
    </lineage>
</organism>
<dbReference type="EMBL" id="UINC01033476">
    <property type="protein sequence ID" value="SVB22825.1"/>
    <property type="molecule type" value="Genomic_DNA"/>
</dbReference>
<protein>
    <recommendedName>
        <fullName evidence="2">GlcNAc-PI de-N-acetylase</fullName>
    </recommendedName>
</protein>
<dbReference type="InterPro" id="IPR003737">
    <property type="entry name" value="GlcNAc_PI_deacetylase-related"/>
</dbReference>
<dbReference type="PANTHER" id="PTHR12993">
    <property type="entry name" value="N-ACETYLGLUCOSAMINYL-PHOSPHATIDYLINOSITOL DE-N-ACETYLASE-RELATED"/>
    <property type="match status" value="1"/>
</dbReference>
<gene>
    <name evidence="1" type="ORF">METZ01_LOCUS175679</name>
</gene>
<dbReference type="AlphaFoldDB" id="A0A382C9N5"/>
<dbReference type="PANTHER" id="PTHR12993:SF11">
    <property type="entry name" value="N-ACETYLGLUCOSAMINYL-PHOSPHATIDYLINOSITOL DE-N-ACETYLASE"/>
    <property type="match status" value="1"/>
</dbReference>
<accession>A0A382C9N5</accession>
<name>A0A382C9N5_9ZZZZ</name>
<sequence length="236" mass="27315">MNILVIVAHPDDEVLGMGGTILKHAKKGDKVAVAYLTTGITSRRSTNYKTNSRYETTKKQQVEIRKQIEELRKDAKKVCKFLRVKKTIFFDYPDNELDTVSLLKIIKTVEELTKQTKPDRIYTSHFGDLNIDHRIVYESVITAVRPTEIKVKELLCFELLSSTEWSFSYDFKPNYFVDIKDELKSKVKAMKLYKNEIRAYPHPRSIDSIKHSAGKWGTVSGFIAAEAFQLIRKFEK</sequence>
<dbReference type="Pfam" id="PF02585">
    <property type="entry name" value="PIG-L"/>
    <property type="match status" value="1"/>
</dbReference>
<proteinExistence type="predicted"/>
<dbReference type="SUPFAM" id="SSF102588">
    <property type="entry name" value="LmbE-like"/>
    <property type="match status" value="1"/>
</dbReference>
<reference evidence="1" key="1">
    <citation type="submission" date="2018-05" db="EMBL/GenBank/DDBJ databases">
        <authorList>
            <person name="Lanie J.A."/>
            <person name="Ng W.-L."/>
            <person name="Kazmierczak K.M."/>
            <person name="Andrzejewski T.M."/>
            <person name="Davidsen T.M."/>
            <person name="Wayne K.J."/>
            <person name="Tettelin H."/>
            <person name="Glass J.I."/>
            <person name="Rusch D."/>
            <person name="Podicherti R."/>
            <person name="Tsui H.-C.T."/>
            <person name="Winkler M.E."/>
        </authorList>
    </citation>
    <scope>NUCLEOTIDE SEQUENCE</scope>
</reference>
<dbReference type="Gene3D" id="3.40.50.10320">
    <property type="entry name" value="LmbE-like"/>
    <property type="match status" value="1"/>
</dbReference>
<evidence type="ECO:0008006" key="2">
    <source>
        <dbReference type="Google" id="ProtNLM"/>
    </source>
</evidence>
<evidence type="ECO:0000313" key="1">
    <source>
        <dbReference type="EMBL" id="SVB22825.1"/>
    </source>
</evidence>